<dbReference type="EMBL" id="JABCJD010000011">
    <property type="protein sequence ID" value="NVO29197.1"/>
    <property type="molecule type" value="Genomic_DNA"/>
</dbReference>
<evidence type="ECO:0000259" key="1">
    <source>
        <dbReference type="Pfam" id="PF13579"/>
    </source>
</evidence>
<name>A0ABX2PJM2_9RHOB</name>
<dbReference type="RefSeq" id="WP_176855887.1">
    <property type="nucleotide sequence ID" value="NZ_JABCJD010000011.1"/>
</dbReference>
<proteinExistence type="predicted"/>
<feature type="domain" description="Glycosyltransferase subfamily 4-like N-terminal" evidence="1">
    <location>
        <begin position="45"/>
        <end position="151"/>
    </location>
</feature>
<evidence type="ECO:0000313" key="2">
    <source>
        <dbReference type="EMBL" id="NVO29197.1"/>
    </source>
</evidence>
<evidence type="ECO:0000313" key="3">
    <source>
        <dbReference type="Proteomes" id="UP000523601"/>
    </source>
</evidence>
<organism evidence="2 3">
    <name type="scientific">Donghicola mangrovi</name>
    <dbReference type="NCBI Taxonomy" id="2729614"/>
    <lineage>
        <taxon>Bacteria</taxon>
        <taxon>Pseudomonadati</taxon>
        <taxon>Pseudomonadota</taxon>
        <taxon>Alphaproteobacteria</taxon>
        <taxon>Rhodobacterales</taxon>
        <taxon>Roseobacteraceae</taxon>
        <taxon>Donghicola</taxon>
    </lineage>
</organism>
<reference evidence="2 3" key="1">
    <citation type="submission" date="2020-04" db="EMBL/GenBank/DDBJ databases">
        <title>Donghicola sp., a member of the Rhodobacteraceae family isolated from mangrove forest in Thailand.</title>
        <authorList>
            <person name="Charoenyingcharoen P."/>
            <person name="Yukphan P."/>
        </authorList>
    </citation>
    <scope>NUCLEOTIDE SEQUENCE [LARGE SCALE GENOMIC DNA]</scope>
    <source>
        <strain evidence="2 3">C2-DW-16</strain>
    </source>
</reference>
<keyword evidence="3" id="KW-1185">Reference proteome</keyword>
<accession>A0ABX2PJM2</accession>
<comment type="caution">
    <text evidence="2">The sequence shown here is derived from an EMBL/GenBank/DDBJ whole genome shotgun (WGS) entry which is preliminary data.</text>
</comment>
<dbReference type="Gene3D" id="3.40.50.2000">
    <property type="entry name" value="Glycogen Phosphorylase B"/>
    <property type="match status" value="1"/>
</dbReference>
<dbReference type="InterPro" id="IPR028098">
    <property type="entry name" value="Glyco_trans_4-like_N"/>
</dbReference>
<dbReference type="SUPFAM" id="SSF53756">
    <property type="entry name" value="UDP-Glycosyltransferase/glycogen phosphorylase"/>
    <property type="match status" value="1"/>
</dbReference>
<sequence length="371" mass="41473">MLEVGGAHVYLAAFERGKAKPFGKALSLGLTRDADFVQRIWRVLMALVRIPRTLDRAGYPRPDAIVARNMEALALGVRLKALWGGSIPLAYELLDIHRLQQGFSTKSKVVRAVEARFLKSTDIIIISSDAFRTHYLEAYDLPGVPTTLVENKVFLSTLKLPPRSIMRREQKRPGIVSIGWFGILRCSWTLSTLDRLTRENPGRFHIAIRGRPALDQVPNFHAVLSNNPDLHYGGPYNWPDDLASNYEECDLVWMIDRFDSGGNSDWLLPNRLYEGMLFGAVPIGVAETAIAEKLEEIGIGLVLPNHNFETLSSNLRDMDSVSVGQMRSTVLRQPLSISLSNEHECRTLVSKILHGQVHSGASSRKLDLPNE</sequence>
<dbReference type="Pfam" id="PF13579">
    <property type="entry name" value="Glyco_trans_4_4"/>
    <property type="match status" value="1"/>
</dbReference>
<dbReference type="Proteomes" id="UP000523601">
    <property type="component" value="Unassembled WGS sequence"/>
</dbReference>
<gene>
    <name evidence="2" type="ORF">HJ526_17380</name>
</gene>
<protein>
    <submittedName>
        <fullName evidence="2">Glycosyltransferase family 4 protein</fullName>
    </submittedName>
</protein>